<reference evidence="1" key="2">
    <citation type="journal article" date="2022" name="Microbiol. Resour. Announc.">
        <title>Metagenome Sequencing to Explore Phylogenomics of Terrestrial Cyanobacteria.</title>
        <authorList>
            <person name="Ward R.D."/>
            <person name="Stajich J.E."/>
            <person name="Johansen J.R."/>
            <person name="Huntemann M."/>
            <person name="Clum A."/>
            <person name="Foster B."/>
            <person name="Foster B."/>
            <person name="Roux S."/>
            <person name="Palaniappan K."/>
            <person name="Varghese N."/>
            <person name="Mukherjee S."/>
            <person name="Reddy T.B.K."/>
            <person name="Daum C."/>
            <person name="Copeland A."/>
            <person name="Chen I.A."/>
            <person name="Ivanova N.N."/>
            <person name="Kyrpides N.C."/>
            <person name="Shapiro N."/>
            <person name="Eloe-Fadrosh E.A."/>
            <person name="Pietrasiak N."/>
        </authorList>
    </citation>
    <scope>NUCLEOTIDE SEQUENCE</scope>
    <source>
        <strain evidence="1">GSE-NOS-MK-12-04C</strain>
    </source>
</reference>
<dbReference type="AlphaFoldDB" id="A0A951UVU4"/>
<name>A0A951UVU4_9CYAN</name>
<sequence>MWRIITRECTGFLHYVQTVHPEFGAPSITTAKSPEVLEASSIRKMIVSSSPVLLGVADFGIFWRSRISNQPS</sequence>
<comment type="caution">
    <text evidence="1">The sequence shown here is derived from an EMBL/GenBank/DDBJ whole genome shotgun (WGS) entry which is preliminary data.</text>
</comment>
<reference evidence="1" key="1">
    <citation type="submission" date="2021-05" db="EMBL/GenBank/DDBJ databases">
        <authorList>
            <person name="Pietrasiak N."/>
            <person name="Ward R."/>
            <person name="Stajich J.E."/>
            <person name="Kurbessoian T."/>
        </authorList>
    </citation>
    <scope>NUCLEOTIDE SEQUENCE</scope>
    <source>
        <strain evidence="1">GSE-NOS-MK-12-04C</strain>
    </source>
</reference>
<dbReference type="EMBL" id="JAHHGZ010000043">
    <property type="protein sequence ID" value="MBW4671322.1"/>
    <property type="molecule type" value="Genomic_DNA"/>
</dbReference>
<protein>
    <submittedName>
        <fullName evidence="1">Uncharacterized protein</fullName>
    </submittedName>
</protein>
<dbReference type="Proteomes" id="UP000729701">
    <property type="component" value="Unassembled WGS sequence"/>
</dbReference>
<evidence type="ECO:0000313" key="1">
    <source>
        <dbReference type="EMBL" id="MBW4671322.1"/>
    </source>
</evidence>
<evidence type="ECO:0000313" key="2">
    <source>
        <dbReference type="Proteomes" id="UP000729701"/>
    </source>
</evidence>
<organism evidence="1 2">
    <name type="scientific">Cyanomargarita calcarea GSE-NOS-MK-12-04C</name>
    <dbReference type="NCBI Taxonomy" id="2839659"/>
    <lineage>
        <taxon>Bacteria</taxon>
        <taxon>Bacillati</taxon>
        <taxon>Cyanobacteriota</taxon>
        <taxon>Cyanophyceae</taxon>
        <taxon>Nostocales</taxon>
        <taxon>Cyanomargaritaceae</taxon>
        <taxon>Cyanomargarita</taxon>
    </lineage>
</organism>
<accession>A0A951UVU4</accession>
<proteinExistence type="predicted"/>
<gene>
    <name evidence="1" type="ORF">KME60_28845</name>
</gene>